<accession>A0ABV7FA91</accession>
<feature type="chain" id="PRO_5046201750" description="PEP-CTERM protein-sorting domain-containing protein" evidence="2">
    <location>
        <begin position="22"/>
        <end position="230"/>
    </location>
</feature>
<evidence type="ECO:0000256" key="1">
    <source>
        <dbReference type="SAM" id="Phobius"/>
    </source>
</evidence>
<dbReference type="RefSeq" id="WP_378115857.1">
    <property type="nucleotide sequence ID" value="NZ_JBHRTF010000002.1"/>
</dbReference>
<reference evidence="4" key="1">
    <citation type="journal article" date="2019" name="Int. J. Syst. Evol. Microbiol.">
        <title>The Global Catalogue of Microorganisms (GCM) 10K type strain sequencing project: providing services to taxonomists for standard genome sequencing and annotation.</title>
        <authorList>
            <consortium name="The Broad Institute Genomics Platform"/>
            <consortium name="The Broad Institute Genome Sequencing Center for Infectious Disease"/>
            <person name="Wu L."/>
            <person name="Ma J."/>
        </authorList>
    </citation>
    <scope>NUCLEOTIDE SEQUENCE [LARGE SCALE GENOMIC DNA]</scope>
    <source>
        <strain evidence="4">KCTC 52237</strain>
    </source>
</reference>
<dbReference type="Proteomes" id="UP001595555">
    <property type="component" value="Unassembled WGS sequence"/>
</dbReference>
<sequence>MNLKKLFATLALSTFALNASAWVVTFSGIIDYGFDNTGVFGVANQNLAGLGFTQSITANTDPALWTINSGNSFFTEMSGFGPAFTNTVTVNGYSVTFDVDATSYGRQTLFDQLSTLGGGQDLLWTEQRGSVANGDLIWGQQYAFSNTSAFVPSLDFNQTIEHDGMGLNSYAHFTITGGRNAHFYSYNNAFVINKLPDVNPPQEVSEPATMGLLFGALGLLGLIRLRKMRA</sequence>
<comment type="caution">
    <text evidence="3">The sequence shown here is derived from an EMBL/GenBank/DDBJ whole genome shotgun (WGS) entry which is preliminary data.</text>
</comment>
<evidence type="ECO:0008006" key="5">
    <source>
        <dbReference type="Google" id="ProtNLM"/>
    </source>
</evidence>
<name>A0ABV7FA91_9GAMM</name>
<keyword evidence="4" id="KW-1185">Reference proteome</keyword>
<keyword evidence="1" id="KW-0812">Transmembrane</keyword>
<evidence type="ECO:0000313" key="3">
    <source>
        <dbReference type="EMBL" id="MFC3114479.1"/>
    </source>
</evidence>
<dbReference type="EMBL" id="JBHRTF010000002">
    <property type="protein sequence ID" value="MFC3114479.1"/>
    <property type="molecule type" value="Genomic_DNA"/>
</dbReference>
<keyword evidence="2" id="KW-0732">Signal</keyword>
<protein>
    <recommendedName>
        <fullName evidence="5">PEP-CTERM protein-sorting domain-containing protein</fullName>
    </recommendedName>
</protein>
<keyword evidence="1" id="KW-1133">Transmembrane helix</keyword>
<evidence type="ECO:0000256" key="2">
    <source>
        <dbReference type="SAM" id="SignalP"/>
    </source>
</evidence>
<organism evidence="3 4">
    <name type="scientific">Cellvibrio fontiphilus</name>
    <dbReference type="NCBI Taxonomy" id="1815559"/>
    <lineage>
        <taxon>Bacteria</taxon>
        <taxon>Pseudomonadati</taxon>
        <taxon>Pseudomonadota</taxon>
        <taxon>Gammaproteobacteria</taxon>
        <taxon>Cellvibrionales</taxon>
        <taxon>Cellvibrionaceae</taxon>
        <taxon>Cellvibrio</taxon>
    </lineage>
</organism>
<keyword evidence="1" id="KW-0472">Membrane</keyword>
<evidence type="ECO:0000313" key="4">
    <source>
        <dbReference type="Proteomes" id="UP001595555"/>
    </source>
</evidence>
<proteinExistence type="predicted"/>
<feature type="transmembrane region" description="Helical" evidence="1">
    <location>
        <begin position="208"/>
        <end position="225"/>
    </location>
</feature>
<feature type="signal peptide" evidence="2">
    <location>
        <begin position="1"/>
        <end position="21"/>
    </location>
</feature>
<gene>
    <name evidence="3" type="ORF">ACFODX_02855</name>
</gene>